<sequence length="75" mass="9112">MRQEQEQKPEYEPPEKQLEILKEAMERAMKEVEERDKKIRARFESIWKPTMSFRNIASNLHCEHIIPYLNKISLP</sequence>
<keyword evidence="3" id="KW-1185">Reference proteome</keyword>
<evidence type="ECO:0000313" key="2">
    <source>
        <dbReference type="EMBL" id="KAK7402824.1"/>
    </source>
</evidence>
<evidence type="ECO:0000313" key="3">
    <source>
        <dbReference type="Proteomes" id="UP001498476"/>
    </source>
</evidence>
<accession>A0ABR1GLW2</accession>
<protein>
    <submittedName>
        <fullName evidence="2">Uncharacterized protein</fullName>
    </submittedName>
</protein>
<comment type="caution">
    <text evidence="2">The sequence shown here is derived from an EMBL/GenBank/DDBJ whole genome shotgun (WGS) entry which is preliminary data.</text>
</comment>
<name>A0ABR1GLW2_9HYPO</name>
<proteinExistence type="predicted"/>
<organism evidence="2 3">
    <name type="scientific">Neonectria punicea</name>
    <dbReference type="NCBI Taxonomy" id="979145"/>
    <lineage>
        <taxon>Eukaryota</taxon>
        <taxon>Fungi</taxon>
        <taxon>Dikarya</taxon>
        <taxon>Ascomycota</taxon>
        <taxon>Pezizomycotina</taxon>
        <taxon>Sordariomycetes</taxon>
        <taxon>Hypocreomycetidae</taxon>
        <taxon>Hypocreales</taxon>
        <taxon>Nectriaceae</taxon>
        <taxon>Neonectria</taxon>
    </lineage>
</organism>
<dbReference type="Proteomes" id="UP001498476">
    <property type="component" value="Unassembled WGS sequence"/>
</dbReference>
<reference evidence="2 3" key="1">
    <citation type="journal article" date="2025" name="Microbiol. Resour. Announc.">
        <title>Draft genome sequences for Neonectria magnoliae and Neonectria punicea, canker pathogens of Liriodendron tulipifera and Acer saccharum in West Virginia.</title>
        <authorList>
            <person name="Petronek H.M."/>
            <person name="Kasson M.T."/>
            <person name="Metheny A.M."/>
            <person name="Stauder C.M."/>
            <person name="Lovett B."/>
            <person name="Lynch S.C."/>
            <person name="Garnas J.R."/>
            <person name="Kasson L.R."/>
            <person name="Stajich J.E."/>
        </authorList>
    </citation>
    <scope>NUCLEOTIDE SEQUENCE [LARGE SCALE GENOMIC DNA]</scope>
    <source>
        <strain evidence="2 3">NRRL 64653</strain>
    </source>
</reference>
<evidence type="ECO:0000256" key="1">
    <source>
        <dbReference type="SAM" id="Coils"/>
    </source>
</evidence>
<dbReference type="EMBL" id="JAZAVJ010000279">
    <property type="protein sequence ID" value="KAK7402824.1"/>
    <property type="molecule type" value="Genomic_DNA"/>
</dbReference>
<gene>
    <name evidence="2" type="ORF">QQX98_011416</name>
</gene>
<feature type="coiled-coil region" evidence="1">
    <location>
        <begin position="15"/>
        <end position="42"/>
    </location>
</feature>
<keyword evidence="1" id="KW-0175">Coiled coil</keyword>